<dbReference type="GO" id="GO:0006396">
    <property type="term" value="P:RNA processing"/>
    <property type="evidence" value="ECO:0007669"/>
    <property type="project" value="InterPro"/>
</dbReference>
<name>A0A6F8SIE2_PEBV</name>
<keyword evidence="4" id="KW-0067">ATP-binding</keyword>
<sequence length="1246" mass="141399">MAQGLKISQLLNIDEFGAEQRGQFLDLMITKPDSQLGAMMQRILTDKIDDSLRERKTRETVVIHELLSQKDQNKLMEIYPEFNIVFKDDKNMVHGFAAAERKLQALLLMARVPKLEPVDDIGGQWSFWLSRGDKRVHSSCPLLDMRDKQRELQRQNFLRVFRDNATTSDSRISDDQFKMYNAFKGDIDAANFVRCNSTFQDCNCRGYRADGTRIGATNAIALHSLYDFKLDDVADAMIEKGTKFLHAAMLFAPEAEIEKEGPLPSVDGYYERKEGSLISSEKIFFGFNNDPSYAYIHDWSEYKKYLRGEPFSRRGHVFMFEPWQARGDTMFFTLYRMTGVPMTNLLGNEYYRRLYISRWEGMVVVPVFEIDEITKRLTKSSMYVEKAYMDKCLDYVSRLSDQQLTINNVKSFMSSNNWVLFINGAAVKNKQSVDPRRLQLLAQTLLVKEKLMRPLMTEMREKMVLRATAVNSVTGTLKVAWSNYFDGSLRRKCLLKLAQVLGTETGLEVLEVKDAPKYIEINDYLTAIFNETTEMTDGSLPDLDEAKRNSDKISKEAAEAAVQCVKMQFPKFESSDSLKEPLIRKIDGDVGRKRKQRRNCGLLTGWTKLLSNTHAHVGWQRLFLKSKTESESESRKPMTDEEIEAALDDIMGLNDVNLEAHKTRTVNQEFDIFTTWLANTYDTGLDSEKELITNLLATAAVRNKKALSDKLAMLIDVDDSVNSFLRSLSDTDDDSTDVADFSASISSETSSVSSVVFRPTVPPGFEDVNLRKGKTVVVDNDVVESSSFSEKNKNHFANFEVVENCRFGDAPKETGNFSVDSRLEFIHYLRCLICAQNNELLGKYRDYEMGVVRPGGKGYPDELGVFDLALKKWIIKPPSCSYNKAFVPDVSAKEQGKWIGYLVDASWGKQGVDAFSCYTDVAWKADIAIVCSQTFLCNERIILKNLAGLEVVPLQCKFKLVDGVPGCGKSTMIVNTANPVFDVVLSTCKEATEDLLEKFAAKKIGINLKKRIKTVDSFLMHCSDGNCVGDILHFDEALMAHAGMVFFCAQIAKAKKVICQGDQKQIAYKPRVSQLTLKFTSLIGRFDEVEEKRMSYRCPVDVALTLDRFYTGKVVTKNPVLRSMDVKRIGSKEQVEMEHGIQYLTFLQSEKKDIANLLCQRKVKSFVNTVHEAQGKTFKKVRLVRLKPTDDVLARGQEYQIVALSRHTQSLVYETVKDDEVSALIRDSAACTKSSLMRYFVEDAMK</sequence>
<evidence type="ECO:0000313" key="7">
    <source>
        <dbReference type="EMBL" id="BCA87380.1"/>
    </source>
</evidence>
<keyword evidence="3" id="KW-0378">Hydrolase</keyword>
<accession>A0A6F8SIE2</accession>
<evidence type="ECO:0000256" key="2">
    <source>
        <dbReference type="ARBA" id="ARBA00022741"/>
    </source>
</evidence>
<protein>
    <submittedName>
        <fullName evidence="7">141kDa protein</fullName>
    </submittedName>
</protein>
<keyword evidence="1" id="KW-0808">Transferase</keyword>
<organismHost>
    <name type="scientific">Phaseolus vulgaris</name>
    <name type="common">Kidney bean</name>
    <name type="synonym">French bean</name>
    <dbReference type="NCBI Taxonomy" id="3885"/>
</organismHost>
<dbReference type="InterPro" id="IPR002588">
    <property type="entry name" value="Alphavirus-like_MT_dom"/>
</dbReference>
<feature type="domain" description="Alphavirus-like MT" evidence="6">
    <location>
        <begin position="85"/>
        <end position="306"/>
    </location>
</feature>
<dbReference type="Pfam" id="PF01443">
    <property type="entry name" value="Viral_helicase1"/>
    <property type="match status" value="1"/>
</dbReference>
<dbReference type="GO" id="GO:0016787">
    <property type="term" value="F:hydrolase activity"/>
    <property type="evidence" value="ECO:0007669"/>
    <property type="project" value="UniProtKB-KW"/>
</dbReference>
<dbReference type="PROSITE" id="PS51657">
    <property type="entry name" value="PSRV_HELICASE"/>
    <property type="match status" value="1"/>
</dbReference>
<dbReference type="GO" id="GO:0008174">
    <property type="term" value="F:mRNA methyltransferase activity"/>
    <property type="evidence" value="ECO:0007669"/>
    <property type="project" value="UniProtKB-UniRule"/>
</dbReference>
<dbReference type="InterPro" id="IPR027417">
    <property type="entry name" value="P-loop_NTPase"/>
</dbReference>
<organismHost>
    <name type="scientific">Pisum sativum</name>
    <name type="common">Garden pea</name>
    <name type="synonym">Lathyrus oleraceus</name>
    <dbReference type="NCBI Taxonomy" id="3888"/>
</organismHost>
<feature type="domain" description="(+)RNA virus helicase C-terminal" evidence="5">
    <location>
        <begin position="931"/>
        <end position="1246"/>
    </location>
</feature>
<evidence type="ECO:0000256" key="1">
    <source>
        <dbReference type="ARBA" id="ARBA00022679"/>
    </source>
</evidence>
<dbReference type="GO" id="GO:0003723">
    <property type="term" value="F:RNA binding"/>
    <property type="evidence" value="ECO:0007669"/>
    <property type="project" value="InterPro"/>
</dbReference>
<dbReference type="PROSITE" id="PS51743">
    <property type="entry name" value="ALPHAVIRUS_MT"/>
    <property type="match status" value="1"/>
</dbReference>
<dbReference type="InterPro" id="IPR027351">
    <property type="entry name" value="(+)RNA_virus_helicase_core_dom"/>
</dbReference>
<dbReference type="EMBL" id="LC528622">
    <property type="protein sequence ID" value="BCA87380.1"/>
    <property type="molecule type" value="Genomic_RNA"/>
</dbReference>
<evidence type="ECO:0000256" key="3">
    <source>
        <dbReference type="ARBA" id="ARBA00022801"/>
    </source>
</evidence>
<dbReference type="SUPFAM" id="SSF52540">
    <property type="entry name" value="P-loop containing nucleoside triphosphate hydrolases"/>
    <property type="match status" value="2"/>
</dbReference>
<reference evidence="7" key="1">
    <citation type="submission" date="2020-02" db="EMBL/GenBank/DDBJ databases">
        <title>Genomics analysis of a genome sequence of Pea Early Browning Virus.</title>
        <authorList>
            <person name="Maina S."/>
        </authorList>
    </citation>
    <scope>NUCLEOTIDE SEQUENCE</scope>
    <source>
        <strain evidence="7">LyV66-91</strain>
    </source>
</reference>
<dbReference type="GO" id="GO:0016556">
    <property type="term" value="P:mRNA modification"/>
    <property type="evidence" value="ECO:0007669"/>
    <property type="project" value="InterPro"/>
</dbReference>
<organism evidence="7">
    <name type="scientific">Pea early browning virus</name>
    <dbReference type="NCBI Taxonomy" id="12294"/>
    <lineage>
        <taxon>Viruses</taxon>
        <taxon>Riboviria</taxon>
        <taxon>Orthornavirae</taxon>
        <taxon>Kitrinoviricota</taxon>
        <taxon>Alsuviricetes</taxon>
        <taxon>Martellivirales</taxon>
        <taxon>Virgaviridae</taxon>
        <taxon>Tobravirus</taxon>
        <taxon>Tobravirus pisi</taxon>
    </lineage>
</organism>
<dbReference type="Gene3D" id="3.40.50.300">
    <property type="entry name" value="P-loop containing nucleotide triphosphate hydrolases"/>
    <property type="match status" value="2"/>
</dbReference>
<evidence type="ECO:0000259" key="6">
    <source>
        <dbReference type="PROSITE" id="PS51743"/>
    </source>
</evidence>
<dbReference type="Pfam" id="PF01660">
    <property type="entry name" value="Vmethyltransf"/>
    <property type="match status" value="1"/>
</dbReference>
<evidence type="ECO:0000256" key="4">
    <source>
        <dbReference type="ARBA" id="ARBA00022840"/>
    </source>
</evidence>
<keyword evidence="2" id="KW-0547">Nucleotide-binding</keyword>
<proteinExistence type="predicted"/>
<evidence type="ECO:0000259" key="5">
    <source>
        <dbReference type="PROSITE" id="PS51657"/>
    </source>
</evidence>
<dbReference type="GO" id="GO:0005524">
    <property type="term" value="F:ATP binding"/>
    <property type="evidence" value="ECO:0007669"/>
    <property type="project" value="UniProtKB-KW"/>
</dbReference>